<evidence type="ECO:0000256" key="3">
    <source>
        <dbReference type="ARBA" id="ARBA00022452"/>
    </source>
</evidence>
<dbReference type="Pfam" id="PF13715">
    <property type="entry name" value="CarbopepD_reg_2"/>
    <property type="match status" value="1"/>
</dbReference>
<evidence type="ECO:0000256" key="7">
    <source>
        <dbReference type="ARBA" id="ARBA00023237"/>
    </source>
</evidence>
<evidence type="ECO:0000313" key="10">
    <source>
        <dbReference type="EMBL" id="REG91184.1"/>
    </source>
</evidence>
<dbReference type="Proteomes" id="UP000257136">
    <property type="component" value="Unassembled WGS sequence"/>
</dbReference>
<evidence type="ECO:0000259" key="9">
    <source>
        <dbReference type="Pfam" id="PF07715"/>
    </source>
</evidence>
<feature type="chain" id="PRO_5017617335" evidence="8">
    <location>
        <begin position="19"/>
        <end position="951"/>
    </location>
</feature>
<evidence type="ECO:0000256" key="1">
    <source>
        <dbReference type="ARBA" id="ARBA00004571"/>
    </source>
</evidence>
<name>A0A3E0DYL1_9FLAO</name>
<dbReference type="GO" id="GO:0044718">
    <property type="term" value="P:siderophore transmembrane transport"/>
    <property type="evidence" value="ECO:0007669"/>
    <property type="project" value="TreeGrafter"/>
</dbReference>
<feature type="domain" description="TonB-dependent receptor plug" evidence="9">
    <location>
        <begin position="116"/>
        <end position="223"/>
    </location>
</feature>
<keyword evidence="5 8" id="KW-0732">Signal</keyword>
<accession>A0A3E0DYL1</accession>
<keyword evidence="6" id="KW-0472">Membrane</keyword>
<dbReference type="Pfam" id="PF07715">
    <property type="entry name" value="Plug"/>
    <property type="match status" value="1"/>
</dbReference>
<evidence type="ECO:0000313" key="11">
    <source>
        <dbReference type="Proteomes" id="UP000257136"/>
    </source>
</evidence>
<keyword evidence="10" id="KW-0675">Receptor</keyword>
<sequence length="951" mass="104847">MRLYLLFLALFFCSITFAQNSIKGVVTDEKNQPIPGANINVAGVKEGTITDYDGSFVLITKQTPPFSLEITAVGFSSSDITVESLSQKIVVKLNSEETKLNEIVVSASRAPERVLQSPVTIERMGIQQVKSTTAPTFYDGLENLKEVQFNTSSISFKTVNTRGFAAVGNTRFMQLVDGMDNSSPALNFVLGNLIGLSDIDVASVELLPGASSALYGANAFNGILFMNSKNPFVHQGISSYVKYGQTSQDVAGTNDYFDMGIRAATAFNKYFAVKANFNYMKATEWIADDRRSMTGGSIGHAENQNYDGLNIYGDEVTTSIPNVGQVSRTGYREKDLNDNKVNSVKADFSLHFRPWANETEIMLQYKVGIGNTIYQGANRYALNDFLMSQTKIEIKGKNFFARAYRTSEDAGNSYDMRFAGWNVQRAAKSDTEWFTNYATAFQLAGAVMGTNAIESAVTAREYADYNRLPAELASLPQFATPPTGKPRFEPGSPEFTSALNAIKDNPDFTKGAKFTDQSKIYHSDVNYNFKDLIKFAEIQVGGSARQYEMNSSGSIFTDYDGPIRYNEYGVYTQGSKLFLEDRLKLVASIRYDKSQNFDGNVSPRVSLVYSAGAQKTHNFRASYQTGFRNPTTQDQYIGLDLGPFALIGSAPENLVRFSETLNVSAAGQAAYILAGRPATPTVVMNGNDAYNKSYTLTSVKDFSEAYAVAANETERANAVALLKVANVQLVRPEEVKAYELGYRTIINNDFSVDINGYYNQYNHFLNTSRVAGVYYGDVNAAFNPLDPLSPVAALSRGDRRIYQVYSNTTADVSSLGFGIGLSKKVYKNFELGANYNYSQLNFDQSEDPGFVTGFNTPKHRVKASLGNTRLFKNFGFNTNVRWNSEYLWQSSFADGMIPSTTVFDAQINYALPQYKLLFKVGGTNIGGDDYIQVIGAGSIGQQWFASVTINP</sequence>
<gene>
    <name evidence="10" type="ORF">C8P67_11780</name>
</gene>
<dbReference type="GO" id="GO:0009279">
    <property type="term" value="C:cell outer membrane"/>
    <property type="evidence" value="ECO:0007669"/>
    <property type="project" value="UniProtKB-SubCell"/>
</dbReference>
<dbReference type="RefSeq" id="WP_115815049.1">
    <property type="nucleotide sequence ID" value="NZ_QUNI01000017.1"/>
</dbReference>
<keyword evidence="2" id="KW-0813">Transport</keyword>
<dbReference type="InterPro" id="IPR036942">
    <property type="entry name" value="Beta-barrel_TonB_sf"/>
</dbReference>
<evidence type="ECO:0000256" key="2">
    <source>
        <dbReference type="ARBA" id="ARBA00022448"/>
    </source>
</evidence>
<dbReference type="Gene3D" id="2.60.40.1120">
    <property type="entry name" value="Carboxypeptidase-like, regulatory domain"/>
    <property type="match status" value="1"/>
</dbReference>
<keyword evidence="4" id="KW-0812">Transmembrane</keyword>
<comment type="caution">
    <text evidence="10">The sequence shown here is derived from an EMBL/GenBank/DDBJ whole genome shotgun (WGS) entry which is preliminary data.</text>
</comment>
<dbReference type="PANTHER" id="PTHR30069">
    <property type="entry name" value="TONB-DEPENDENT OUTER MEMBRANE RECEPTOR"/>
    <property type="match status" value="1"/>
</dbReference>
<proteinExistence type="predicted"/>
<reference evidence="10 11" key="1">
    <citation type="submission" date="2018-08" db="EMBL/GenBank/DDBJ databases">
        <title>Genomic Encyclopedia of Archaeal and Bacterial Type Strains, Phase II (KMG-II): from individual species to whole genera.</title>
        <authorList>
            <person name="Goeker M."/>
        </authorList>
    </citation>
    <scope>NUCLEOTIDE SEQUENCE [LARGE SCALE GENOMIC DNA]</scope>
    <source>
        <strain evidence="10 11">DSM 100880</strain>
    </source>
</reference>
<dbReference type="Gene3D" id="2.170.130.10">
    <property type="entry name" value="TonB-dependent receptor, plug domain"/>
    <property type="match status" value="1"/>
</dbReference>
<keyword evidence="3" id="KW-1134">Transmembrane beta strand</keyword>
<evidence type="ECO:0000256" key="5">
    <source>
        <dbReference type="ARBA" id="ARBA00022729"/>
    </source>
</evidence>
<dbReference type="SUPFAM" id="SSF49464">
    <property type="entry name" value="Carboxypeptidase regulatory domain-like"/>
    <property type="match status" value="1"/>
</dbReference>
<keyword evidence="11" id="KW-1185">Reference proteome</keyword>
<comment type="subcellular location">
    <subcellularLocation>
        <location evidence="1">Cell outer membrane</location>
        <topology evidence="1">Multi-pass membrane protein</topology>
    </subcellularLocation>
</comment>
<dbReference type="AlphaFoldDB" id="A0A3E0DYL1"/>
<dbReference type="InterPro" id="IPR037066">
    <property type="entry name" value="Plug_dom_sf"/>
</dbReference>
<dbReference type="PANTHER" id="PTHR30069:SF29">
    <property type="entry name" value="HEMOGLOBIN AND HEMOGLOBIN-HAPTOGLOBIN-BINDING PROTEIN 1-RELATED"/>
    <property type="match status" value="1"/>
</dbReference>
<evidence type="ECO:0000256" key="8">
    <source>
        <dbReference type="SAM" id="SignalP"/>
    </source>
</evidence>
<dbReference type="InterPro" id="IPR012910">
    <property type="entry name" value="Plug_dom"/>
</dbReference>
<dbReference type="InterPro" id="IPR039426">
    <property type="entry name" value="TonB-dep_rcpt-like"/>
</dbReference>
<feature type="signal peptide" evidence="8">
    <location>
        <begin position="1"/>
        <end position="18"/>
    </location>
</feature>
<dbReference type="OrthoDB" id="1109208at2"/>
<protein>
    <submittedName>
        <fullName evidence="10">TonB-dependent receptor-like protein</fullName>
    </submittedName>
</protein>
<evidence type="ECO:0000256" key="4">
    <source>
        <dbReference type="ARBA" id="ARBA00022692"/>
    </source>
</evidence>
<dbReference type="Gene3D" id="2.40.170.20">
    <property type="entry name" value="TonB-dependent receptor, beta-barrel domain"/>
    <property type="match status" value="1"/>
</dbReference>
<keyword evidence="7" id="KW-0998">Cell outer membrane</keyword>
<dbReference type="EMBL" id="QUNI01000017">
    <property type="protein sequence ID" value="REG91184.1"/>
    <property type="molecule type" value="Genomic_DNA"/>
</dbReference>
<dbReference type="SUPFAM" id="SSF56935">
    <property type="entry name" value="Porins"/>
    <property type="match status" value="1"/>
</dbReference>
<evidence type="ECO:0000256" key="6">
    <source>
        <dbReference type="ARBA" id="ARBA00023136"/>
    </source>
</evidence>
<dbReference type="InterPro" id="IPR008969">
    <property type="entry name" value="CarboxyPept-like_regulatory"/>
</dbReference>
<organism evidence="10 11">
    <name type="scientific">Flavobacterium aquicola</name>
    <dbReference type="NCBI Taxonomy" id="1682742"/>
    <lineage>
        <taxon>Bacteria</taxon>
        <taxon>Pseudomonadati</taxon>
        <taxon>Bacteroidota</taxon>
        <taxon>Flavobacteriia</taxon>
        <taxon>Flavobacteriales</taxon>
        <taxon>Flavobacteriaceae</taxon>
        <taxon>Flavobacterium</taxon>
    </lineage>
</organism>
<dbReference type="GO" id="GO:0015344">
    <property type="term" value="F:siderophore uptake transmembrane transporter activity"/>
    <property type="evidence" value="ECO:0007669"/>
    <property type="project" value="TreeGrafter"/>
</dbReference>